<dbReference type="OrthoDB" id="1678912at2759"/>
<reference evidence="12" key="3">
    <citation type="submission" date="2025-07" db="EMBL/GenBank/DDBJ databases">
        <authorList>
            <consortium name="NCBI Genome Project"/>
        </authorList>
    </citation>
    <scope>NUCLEOTIDE SEQUENCE</scope>
    <source>
        <strain evidence="12">CBS432</strain>
    </source>
</reference>
<keyword evidence="4" id="KW-0862">Zinc</keyword>
<dbReference type="GeneID" id="54631706"/>
<evidence type="ECO:0000256" key="7">
    <source>
        <dbReference type="PROSITE-ProRule" id="PRU00146"/>
    </source>
</evidence>
<dbReference type="Pfam" id="PF02373">
    <property type="entry name" value="JmjC"/>
    <property type="match status" value="1"/>
</dbReference>
<dbReference type="GO" id="GO:0008270">
    <property type="term" value="F:zinc ion binding"/>
    <property type="evidence" value="ECO:0007669"/>
    <property type="project" value="UniProtKB-KW"/>
</dbReference>
<evidence type="ECO:0000256" key="5">
    <source>
        <dbReference type="ARBA" id="ARBA00023004"/>
    </source>
</evidence>
<evidence type="ECO:0000256" key="1">
    <source>
        <dbReference type="ARBA" id="ARBA00004123"/>
    </source>
</evidence>
<dbReference type="SMART" id="SM00558">
    <property type="entry name" value="JmjC"/>
    <property type="match status" value="1"/>
</dbReference>
<dbReference type="SMART" id="SM00545">
    <property type="entry name" value="JmjN"/>
    <property type="match status" value="1"/>
</dbReference>
<protein>
    <submittedName>
        <fullName evidence="12">Histone demethylase</fullName>
    </submittedName>
</protein>
<feature type="domain" description="PHD-type" evidence="9">
    <location>
        <begin position="235"/>
        <end position="285"/>
    </location>
</feature>
<dbReference type="InterPro" id="IPR011011">
    <property type="entry name" value="Znf_FYVE_PHD"/>
</dbReference>
<dbReference type="GO" id="GO:0000785">
    <property type="term" value="C:chromatin"/>
    <property type="evidence" value="ECO:0007669"/>
    <property type="project" value="TreeGrafter"/>
</dbReference>
<reference evidence="12" key="1">
    <citation type="journal article" date="2017" name="Nat. Genet.">
        <title>Contrasting evolutionary genome dynamics between domesticated and wild yeasts.</title>
        <authorList>
            <person name="Yue J.X."/>
            <person name="Li J."/>
            <person name="Aigrain L."/>
            <person name="Hallin J."/>
            <person name="Persson K."/>
            <person name="Oliver K."/>
            <person name="Bergstrom A."/>
            <person name="Coupland P."/>
            <person name="Warringer J."/>
            <person name="Lagomarsino M.C."/>
            <person name="Fischer G."/>
            <person name="Durbin R."/>
            <person name="Liti G."/>
        </authorList>
    </citation>
    <scope>NUCLEOTIDE SEQUENCE</scope>
    <source>
        <strain evidence="12">CBS432</strain>
    </source>
</reference>
<dbReference type="PANTHER" id="PTHR10694">
    <property type="entry name" value="LYSINE-SPECIFIC DEMETHYLASE"/>
    <property type="match status" value="1"/>
</dbReference>
<dbReference type="AlphaFoldDB" id="A0A8B8UUD0"/>
<evidence type="ECO:0000313" key="12">
    <source>
        <dbReference type="RefSeq" id="XP_033767377.1"/>
    </source>
</evidence>
<dbReference type="InterPro" id="IPR019787">
    <property type="entry name" value="Znf_PHD-finger"/>
</dbReference>
<keyword evidence="6" id="KW-0539">Nucleus</keyword>
<gene>
    <name evidence="12" type="primary">JHD2</name>
    <name evidence="12" type="ORF">SPAR_J02970</name>
</gene>
<feature type="domain" description="JmjC" evidence="11">
    <location>
        <begin position="381"/>
        <end position="549"/>
    </location>
</feature>
<name>A0A8B8UUD0_SACPA</name>
<dbReference type="Pfam" id="PF00628">
    <property type="entry name" value="PHD"/>
    <property type="match status" value="1"/>
</dbReference>
<feature type="region of interest" description="Disordered" evidence="8">
    <location>
        <begin position="212"/>
        <end position="231"/>
    </location>
</feature>
<dbReference type="KEGG" id="spao:SPAR_J02970"/>
<keyword evidence="2" id="KW-0479">Metal-binding</keyword>
<dbReference type="CDD" id="cd15544">
    <property type="entry name" value="PHD_BAZ1A_like"/>
    <property type="match status" value="1"/>
</dbReference>
<reference evidence="12" key="4">
    <citation type="submission" date="2025-08" db="UniProtKB">
        <authorList>
            <consortium name="RefSeq"/>
        </authorList>
    </citation>
    <scope>IDENTIFICATION</scope>
    <source>
        <strain evidence="12">CBS432</strain>
    </source>
</reference>
<dbReference type="PROSITE" id="PS51184">
    <property type="entry name" value="JMJC"/>
    <property type="match status" value="1"/>
</dbReference>
<evidence type="ECO:0000259" key="10">
    <source>
        <dbReference type="PROSITE" id="PS51183"/>
    </source>
</evidence>
<accession>A0A8B8UUD0</accession>
<dbReference type="InterPro" id="IPR001965">
    <property type="entry name" value="Znf_PHD"/>
</dbReference>
<dbReference type="GO" id="GO:0005634">
    <property type="term" value="C:nucleus"/>
    <property type="evidence" value="ECO:0007669"/>
    <property type="project" value="UniProtKB-SubCell"/>
</dbReference>
<dbReference type="InterPro" id="IPR003347">
    <property type="entry name" value="JmjC_dom"/>
</dbReference>
<reference evidence="12" key="2">
    <citation type="submission" date="2020-01" db="EMBL/GenBank/DDBJ databases">
        <title>Population-level Yeast Reference Genomes.</title>
        <authorList>
            <person name="Yue J.-X."/>
        </authorList>
    </citation>
    <scope>NUCLEOTIDE SEQUENCE</scope>
    <source>
        <strain evidence="12">CBS432</strain>
    </source>
</reference>
<keyword evidence="3 7" id="KW-0863">Zinc-finger</keyword>
<evidence type="ECO:0000259" key="9">
    <source>
        <dbReference type="PROSITE" id="PS50016"/>
    </source>
</evidence>
<comment type="subcellular location">
    <subcellularLocation>
        <location evidence="1">Nucleus</location>
    </subcellularLocation>
</comment>
<dbReference type="InterPro" id="IPR003349">
    <property type="entry name" value="JmjN"/>
</dbReference>
<dbReference type="SMART" id="SM00249">
    <property type="entry name" value="PHD"/>
    <property type="match status" value="1"/>
</dbReference>
<dbReference type="SUPFAM" id="SSF51197">
    <property type="entry name" value="Clavaminate synthase-like"/>
    <property type="match status" value="1"/>
</dbReference>
<dbReference type="InterPro" id="IPR013083">
    <property type="entry name" value="Znf_RING/FYVE/PHD"/>
</dbReference>
<feature type="domain" description="JmjN" evidence="10">
    <location>
        <begin position="4"/>
        <end position="47"/>
    </location>
</feature>
<evidence type="ECO:0000256" key="3">
    <source>
        <dbReference type="ARBA" id="ARBA00022771"/>
    </source>
</evidence>
<dbReference type="Gene3D" id="2.60.120.650">
    <property type="entry name" value="Cupin"/>
    <property type="match status" value="2"/>
</dbReference>
<evidence type="ECO:0000256" key="4">
    <source>
        <dbReference type="ARBA" id="ARBA00022833"/>
    </source>
</evidence>
<dbReference type="PROSITE" id="PS01359">
    <property type="entry name" value="ZF_PHD_1"/>
    <property type="match status" value="1"/>
</dbReference>
<evidence type="ECO:0000256" key="6">
    <source>
        <dbReference type="ARBA" id="ARBA00023242"/>
    </source>
</evidence>
<dbReference type="RefSeq" id="XP_033767377.1">
    <property type="nucleotide sequence ID" value="XM_033911486.1"/>
</dbReference>
<dbReference type="FunFam" id="2.60.120.650:FF:000055">
    <property type="entry name" value="Jhd2p"/>
    <property type="match status" value="1"/>
</dbReference>
<dbReference type="PROSITE" id="PS51183">
    <property type="entry name" value="JMJN"/>
    <property type="match status" value="1"/>
</dbReference>
<dbReference type="GO" id="GO:0034647">
    <property type="term" value="F:histone H3K4me/H3K4me2/H3K4me3 demethylase activity"/>
    <property type="evidence" value="ECO:0007669"/>
    <property type="project" value="TreeGrafter"/>
</dbReference>
<organism evidence="12">
    <name type="scientific">Saccharomyces paradoxus</name>
    <name type="common">Yeast</name>
    <name type="synonym">Saccharomyces douglasii</name>
    <dbReference type="NCBI Taxonomy" id="27291"/>
    <lineage>
        <taxon>Eukaryota</taxon>
        <taxon>Fungi</taxon>
        <taxon>Dikarya</taxon>
        <taxon>Ascomycota</taxon>
        <taxon>Saccharomycotina</taxon>
        <taxon>Saccharomycetes</taxon>
        <taxon>Saccharomycetales</taxon>
        <taxon>Saccharomycetaceae</taxon>
        <taxon>Saccharomyces</taxon>
    </lineage>
</organism>
<dbReference type="Pfam" id="PF02375">
    <property type="entry name" value="JmjN"/>
    <property type="match status" value="1"/>
</dbReference>
<sequence>MEEIPALYPTEQEFKNPIDYLSNPHIKRLGIRYGMVKVVPPNGFRPPLSVDVENFTFQPRIQNLENLDLANRCRLFFMKQLNNFNRSIKDPSKSILKNPYTVVEYPDSAHTSEIIKKKVYLYDVFSELIKDNRVPADTTQSPRRKLEFRDISQLRGDSSLWRTISKKFSIPTGLLKDIFEKYIASYYVFLHSLNESVHTALNTDQYPKSLLSDDEDDLDLGPDSNSASDFEEDDDDACIVCRKTNDPKRTILCDSCDKPFHIYCLTPPLEGVPPGDWICNTCIVGNGYYGFTQDTHDYSLPEFQRYCKHQNSRLLPARKMSIDELEEMFWSLVTKTHRNVLTTVKYGADIHNELPGQITGFPTRDFIPKNINGDELKDYFKYCDHPMNLTNLPMAHNSLLPLFKRNISGMTIPWIYIGSLFSTFCWHMEDQYTLSANYQHQGDPKVWYSIPESGCTKFNDLLNDLSPDLFIKQPDLLHQLVTLISPYDSNFKKSGIPVYKAIQKPNEYIITFPKCYHAGFNTGYNFNEAVNFTIDFWLPYGFGAIEDYKSSKKACVFDMFDLMINILKKYNKDTLSFNDAFARQCYSSLIVFYNTELKRIRKIQAIVPRTTLLEVDADPNDEDEEYDIFCSQCKTICSIAFVLHKLNSPDSIRTYKRHKKNHLSIKQWNELSTTDSKLSVLCTQDYLKTIQILNNDDSEEPCIDDELYFTKSLEDVDSLIKQVGVKLDR</sequence>
<dbReference type="SUPFAM" id="SSF57903">
    <property type="entry name" value="FYVE/PHD zinc finger"/>
    <property type="match status" value="1"/>
</dbReference>
<dbReference type="Gene3D" id="3.30.40.10">
    <property type="entry name" value="Zinc/RING finger domain, C3HC4 (zinc finger)"/>
    <property type="match status" value="1"/>
</dbReference>
<dbReference type="PANTHER" id="PTHR10694:SF33">
    <property type="entry name" value="LYSINE-SPECIFIC DEMETHYLASE 5"/>
    <property type="match status" value="1"/>
</dbReference>
<dbReference type="GO" id="GO:0006355">
    <property type="term" value="P:regulation of DNA-templated transcription"/>
    <property type="evidence" value="ECO:0007669"/>
    <property type="project" value="TreeGrafter"/>
</dbReference>
<dbReference type="PROSITE" id="PS50016">
    <property type="entry name" value="ZF_PHD_2"/>
    <property type="match status" value="1"/>
</dbReference>
<keyword evidence="5" id="KW-0408">Iron</keyword>
<dbReference type="VEuPathDB" id="FungiDB:SPAR_J02970"/>
<evidence type="ECO:0000259" key="11">
    <source>
        <dbReference type="PROSITE" id="PS51184"/>
    </source>
</evidence>
<dbReference type="InterPro" id="IPR019786">
    <property type="entry name" value="Zinc_finger_PHD-type_CS"/>
</dbReference>
<evidence type="ECO:0000256" key="8">
    <source>
        <dbReference type="SAM" id="MobiDB-lite"/>
    </source>
</evidence>
<proteinExistence type="predicted"/>
<evidence type="ECO:0000256" key="2">
    <source>
        <dbReference type="ARBA" id="ARBA00022723"/>
    </source>
</evidence>